<proteinExistence type="predicted"/>
<accession>A0A7M1RQV2</accession>
<dbReference type="KEGG" id="vg:65130599"/>
<dbReference type="RefSeq" id="YP_010112138.1">
    <property type="nucleotide sequence ID" value="NC_055888.1"/>
</dbReference>
<dbReference type="GeneID" id="65130599"/>
<evidence type="ECO:0000313" key="1">
    <source>
        <dbReference type="EMBL" id="QOR56686.1"/>
    </source>
</evidence>
<organism evidence="1 2">
    <name type="scientific">uncultured phage cr52_1</name>
    <dbReference type="NCBI Taxonomy" id="2772079"/>
    <lineage>
        <taxon>Viruses</taxon>
        <taxon>Duplodnaviria</taxon>
        <taxon>Heunggongvirae</taxon>
        <taxon>Uroviricota</taxon>
        <taxon>Caudoviricetes</taxon>
        <taxon>Crassvirales</taxon>
        <taxon>Suoliviridae</taxon>
        <taxon>Loutivirinae</taxon>
        <taxon>Buchavirus</taxon>
        <taxon>Buchavirus copri</taxon>
    </lineage>
</organism>
<dbReference type="EMBL" id="MT774395">
    <property type="protein sequence ID" value="QOR56686.1"/>
    <property type="molecule type" value="Genomic_DNA"/>
</dbReference>
<dbReference type="Proteomes" id="UP000594150">
    <property type="component" value="Segment"/>
</dbReference>
<reference evidence="1 2" key="1">
    <citation type="submission" date="2020-07" db="EMBL/GenBank/DDBJ databases">
        <title>Taxonomic proposal: Crassvirales, a new order of highly abundant and diverse bacterial viruses.</title>
        <authorList>
            <person name="Shkoporov A.N."/>
            <person name="Stockdale S.R."/>
            <person name="Guerin E."/>
            <person name="Ross R.P."/>
            <person name="Hill C."/>
        </authorList>
    </citation>
    <scope>NUCLEOTIDE SEQUENCE [LARGE SCALE GENOMIC DNA]</scope>
</reference>
<name>A0A7M1RQV2_9CAUD</name>
<keyword evidence="2" id="KW-1185">Reference proteome</keyword>
<evidence type="ECO:0000313" key="2">
    <source>
        <dbReference type="Proteomes" id="UP000594150"/>
    </source>
</evidence>
<sequence>MKTKKQESKRHITSMILHTGHLYANILALTKILGITFSDAKRLARSKPSEEIQLVPYLEINSNLSTDEIKKELEEYEIEIKVINQ</sequence>
<protein>
    <submittedName>
        <fullName evidence="1">Uncharacterized protein</fullName>
    </submittedName>
</protein>